<sequence length="135" mass="14983">MKSTTPVGVGLGDKDEMEEAHPGHSSTANAPNEVAEKRGPRAKCKRQKPMADAVSALTIIAQSSQKLTNVLKKQASQSHINVQVILEKVRELGLADNDVMALIQIFVHDEKEARFFFEINDKAFLHAWVNHKLNK</sequence>
<reference evidence="2" key="1">
    <citation type="journal article" date="2022" name="Nat. Commun.">
        <title>Chromosome evolution and the genetic basis of agronomically important traits in greater yam.</title>
        <authorList>
            <person name="Bredeson J.V."/>
            <person name="Lyons J.B."/>
            <person name="Oniyinde I.O."/>
            <person name="Okereke N.R."/>
            <person name="Kolade O."/>
            <person name="Nnabue I."/>
            <person name="Nwadili C.O."/>
            <person name="Hribova E."/>
            <person name="Parker M."/>
            <person name="Nwogha J."/>
            <person name="Shu S."/>
            <person name="Carlson J."/>
            <person name="Kariba R."/>
            <person name="Muthemba S."/>
            <person name="Knop K."/>
            <person name="Barton G.J."/>
            <person name="Sherwood A.V."/>
            <person name="Lopez-Montes A."/>
            <person name="Asiedu R."/>
            <person name="Jamnadass R."/>
            <person name="Muchugi A."/>
            <person name="Goodstein D."/>
            <person name="Egesi C.N."/>
            <person name="Featherston J."/>
            <person name="Asfaw A."/>
            <person name="Simpson G.G."/>
            <person name="Dolezel J."/>
            <person name="Hendre P.S."/>
            <person name="Van Deynze A."/>
            <person name="Kumar P.L."/>
            <person name="Obidiegwu J.E."/>
            <person name="Bhattacharjee R."/>
            <person name="Rokhsar D.S."/>
        </authorList>
    </citation>
    <scope>NUCLEOTIDE SEQUENCE [LARGE SCALE GENOMIC DNA]</scope>
    <source>
        <strain evidence="2">cv. TDa95/00328</strain>
    </source>
</reference>
<protein>
    <submittedName>
        <fullName evidence="1">Uncharacterized protein</fullName>
    </submittedName>
</protein>
<name>A0ACB7WRY8_DIOAL</name>
<dbReference type="Proteomes" id="UP000827976">
    <property type="component" value="Chromosome 2"/>
</dbReference>
<evidence type="ECO:0000313" key="2">
    <source>
        <dbReference type="Proteomes" id="UP000827976"/>
    </source>
</evidence>
<proteinExistence type="predicted"/>
<dbReference type="EMBL" id="CM037012">
    <property type="protein sequence ID" value="KAH7690890.1"/>
    <property type="molecule type" value="Genomic_DNA"/>
</dbReference>
<evidence type="ECO:0000313" key="1">
    <source>
        <dbReference type="EMBL" id="KAH7690890.1"/>
    </source>
</evidence>
<organism evidence="1 2">
    <name type="scientific">Dioscorea alata</name>
    <name type="common">Purple yam</name>
    <dbReference type="NCBI Taxonomy" id="55571"/>
    <lineage>
        <taxon>Eukaryota</taxon>
        <taxon>Viridiplantae</taxon>
        <taxon>Streptophyta</taxon>
        <taxon>Embryophyta</taxon>
        <taxon>Tracheophyta</taxon>
        <taxon>Spermatophyta</taxon>
        <taxon>Magnoliopsida</taxon>
        <taxon>Liliopsida</taxon>
        <taxon>Dioscoreales</taxon>
        <taxon>Dioscoreaceae</taxon>
        <taxon>Dioscorea</taxon>
    </lineage>
</organism>
<comment type="caution">
    <text evidence="1">The sequence shown here is derived from an EMBL/GenBank/DDBJ whole genome shotgun (WGS) entry which is preliminary data.</text>
</comment>
<keyword evidence="2" id="KW-1185">Reference proteome</keyword>
<accession>A0ACB7WRY8</accession>
<gene>
    <name evidence="1" type="ORF">IHE45_02G079400</name>
</gene>